<evidence type="ECO:0000259" key="14">
    <source>
        <dbReference type="Pfam" id="PF12781"/>
    </source>
</evidence>
<dbReference type="Pfam" id="PF03028">
    <property type="entry name" value="Dynein_heavy"/>
    <property type="match status" value="1"/>
</dbReference>
<protein>
    <recommendedName>
        <fullName evidence="18">Dynein heavy chain</fullName>
    </recommendedName>
</protein>
<dbReference type="Gene3D" id="1.10.8.1220">
    <property type="match status" value="1"/>
</dbReference>
<feature type="domain" description="Dynein heavy chain ATP-binding dynein motor region" evidence="14">
    <location>
        <begin position="1"/>
        <end position="102"/>
    </location>
</feature>
<dbReference type="FunFam" id="3.40.50.300:FF:000362">
    <property type="entry name" value="Dynein, axonemal, heavy chain 6"/>
    <property type="match status" value="1"/>
</dbReference>
<keyword evidence="3" id="KW-0963">Cytoplasm</keyword>
<keyword evidence="12" id="KW-0966">Cell projection</keyword>
<dbReference type="Gene3D" id="1.10.8.720">
    <property type="entry name" value="Region D6 of dynein motor"/>
    <property type="match status" value="1"/>
</dbReference>
<keyword evidence="8" id="KW-0175">Coiled coil</keyword>
<dbReference type="InterPro" id="IPR004273">
    <property type="entry name" value="Dynein_heavy_D6_P-loop"/>
</dbReference>
<evidence type="ECO:0000256" key="1">
    <source>
        <dbReference type="ARBA" id="ARBA00004430"/>
    </source>
</evidence>
<evidence type="ECO:0000256" key="5">
    <source>
        <dbReference type="ARBA" id="ARBA00022741"/>
    </source>
</evidence>
<dbReference type="InterPro" id="IPR026983">
    <property type="entry name" value="DHC"/>
</dbReference>
<keyword evidence="9" id="KW-0969">Cilium</keyword>
<evidence type="ECO:0000256" key="10">
    <source>
        <dbReference type="ARBA" id="ARBA00023175"/>
    </source>
</evidence>
<dbReference type="InterPro" id="IPR027417">
    <property type="entry name" value="P-loop_NTPase"/>
</dbReference>
<evidence type="ECO:0000256" key="9">
    <source>
        <dbReference type="ARBA" id="ARBA00023069"/>
    </source>
</evidence>
<evidence type="ECO:0000256" key="2">
    <source>
        <dbReference type="ARBA" id="ARBA00008887"/>
    </source>
</evidence>
<dbReference type="GO" id="GO:0007018">
    <property type="term" value="P:microtubule-based movement"/>
    <property type="evidence" value="ECO:0007669"/>
    <property type="project" value="InterPro"/>
</dbReference>
<evidence type="ECO:0000259" key="13">
    <source>
        <dbReference type="Pfam" id="PF03028"/>
    </source>
</evidence>
<gene>
    <name evidence="16" type="ORF">SMN809_LOCUS27898</name>
</gene>
<keyword evidence="6" id="KW-0067">ATP-binding</keyword>
<dbReference type="PANTHER" id="PTHR22878">
    <property type="entry name" value="DYNEIN HEAVY CHAIN 6, AXONEMAL-LIKE-RELATED"/>
    <property type="match status" value="1"/>
</dbReference>
<dbReference type="GO" id="GO:0005524">
    <property type="term" value="F:ATP binding"/>
    <property type="evidence" value="ECO:0007669"/>
    <property type="project" value="UniProtKB-KW"/>
</dbReference>
<dbReference type="GO" id="GO:0051959">
    <property type="term" value="F:dynein light intermediate chain binding"/>
    <property type="evidence" value="ECO:0007669"/>
    <property type="project" value="InterPro"/>
</dbReference>
<feature type="domain" description="Dynein heavy chain region D6 P-loop" evidence="13">
    <location>
        <begin position="346"/>
        <end position="460"/>
    </location>
</feature>
<evidence type="ECO:0000259" key="15">
    <source>
        <dbReference type="Pfam" id="PF18198"/>
    </source>
</evidence>
<dbReference type="GO" id="GO:0030286">
    <property type="term" value="C:dynein complex"/>
    <property type="evidence" value="ECO:0007669"/>
    <property type="project" value="UniProtKB-KW"/>
</dbReference>
<dbReference type="FunFam" id="1.10.8.720:FF:000001">
    <property type="entry name" value="dynein heavy chain 7, axonemal"/>
    <property type="match status" value="1"/>
</dbReference>
<dbReference type="FunFam" id="1.10.8.1220:FF:000001">
    <property type="entry name" value="Dynein axonemal heavy chain 5"/>
    <property type="match status" value="1"/>
</dbReference>
<dbReference type="InterPro" id="IPR035706">
    <property type="entry name" value="AAA_9"/>
</dbReference>
<evidence type="ECO:0000256" key="4">
    <source>
        <dbReference type="ARBA" id="ARBA00022701"/>
    </source>
</evidence>
<dbReference type="Pfam" id="PF12781">
    <property type="entry name" value="AAA_9"/>
    <property type="match status" value="1"/>
</dbReference>
<feature type="domain" description="Dynein heavy chain AAA lid" evidence="15">
    <location>
        <begin position="495"/>
        <end position="634"/>
    </location>
</feature>
<evidence type="ECO:0000313" key="16">
    <source>
        <dbReference type="EMBL" id="CAF4343195.1"/>
    </source>
</evidence>
<accession>A0A8S2UGW4</accession>
<evidence type="ECO:0000256" key="6">
    <source>
        <dbReference type="ARBA" id="ARBA00022840"/>
    </source>
</evidence>
<keyword evidence="10" id="KW-0505">Motor protein</keyword>
<name>A0A8S2UGW4_9BILA</name>
<dbReference type="Gene3D" id="3.40.50.300">
    <property type="entry name" value="P-loop containing nucleotide triphosphate hydrolases"/>
    <property type="match status" value="2"/>
</dbReference>
<evidence type="ECO:0000256" key="12">
    <source>
        <dbReference type="ARBA" id="ARBA00023273"/>
    </source>
</evidence>
<dbReference type="Gene3D" id="6.10.140.1060">
    <property type="match status" value="1"/>
</dbReference>
<evidence type="ECO:0000256" key="11">
    <source>
        <dbReference type="ARBA" id="ARBA00023212"/>
    </source>
</evidence>
<dbReference type="GO" id="GO:0008569">
    <property type="term" value="F:minus-end-directed microtubule motor activity"/>
    <property type="evidence" value="ECO:0007669"/>
    <property type="project" value="InterPro"/>
</dbReference>
<comment type="subcellular location">
    <subcellularLocation>
        <location evidence="1">Cytoplasm</location>
        <location evidence="1">Cytoskeleton</location>
        <location evidence="1">Cilium axoneme</location>
    </subcellularLocation>
</comment>
<organism evidence="16 17">
    <name type="scientific">Rotaria magnacalcarata</name>
    <dbReference type="NCBI Taxonomy" id="392030"/>
    <lineage>
        <taxon>Eukaryota</taxon>
        <taxon>Metazoa</taxon>
        <taxon>Spiralia</taxon>
        <taxon>Gnathifera</taxon>
        <taxon>Rotifera</taxon>
        <taxon>Eurotatoria</taxon>
        <taxon>Bdelloidea</taxon>
        <taxon>Philodinida</taxon>
        <taxon>Philodinidae</taxon>
        <taxon>Rotaria</taxon>
    </lineage>
</organism>
<dbReference type="EMBL" id="CAJOBI010044980">
    <property type="protein sequence ID" value="CAF4343195.1"/>
    <property type="molecule type" value="Genomic_DNA"/>
</dbReference>
<comment type="similarity">
    <text evidence="2">Belongs to the dynein heavy chain family.</text>
</comment>
<reference evidence="16" key="1">
    <citation type="submission" date="2021-02" db="EMBL/GenBank/DDBJ databases">
        <authorList>
            <person name="Nowell W R."/>
        </authorList>
    </citation>
    <scope>NUCLEOTIDE SEQUENCE</scope>
</reference>
<evidence type="ECO:0000256" key="7">
    <source>
        <dbReference type="ARBA" id="ARBA00023017"/>
    </source>
</evidence>
<dbReference type="Pfam" id="PF18198">
    <property type="entry name" value="AAA_lid_11"/>
    <property type="match status" value="1"/>
</dbReference>
<dbReference type="InterPro" id="IPR042219">
    <property type="entry name" value="AAA_lid_11_sf"/>
</dbReference>
<evidence type="ECO:0000256" key="8">
    <source>
        <dbReference type="ARBA" id="ARBA00023054"/>
    </source>
</evidence>
<keyword evidence="7" id="KW-0243">Dynein</keyword>
<dbReference type="GO" id="GO:0005874">
    <property type="term" value="C:microtubule"/>
    <property type="evidence" value="ECO:0007669"/>
    <property type="project" value="UniProtKB-KW"/>
</dbReference>
<evidence type="ECO:0008006" key="18">
    <source>
        <dbReference type="Google" id="ProtNLM"/>
    </source>
</evidence>
<evidence type="ECO:0000256" key="3">
    <source>
        <dbReference type="ARBA" id="ARBA00022490"/>
    </source>
</evidence>
<dbReference type="PANTHER" id="PTHR22878:SF66">
    <property type="entry name" value="DYNEIN AXONEMAL HEAVY CHAIN 7"/>
    <property type="match status" value="1"/>
</dbReference>
<dbReference type="GO" id="GO:0005930">
    <property type="term" value="C:axoneme"/>
    <property type="evidence" value="ECO:0007669"/>
    <property type="project" value="UniProtKB-SubCell"/>
</dbReference>
<keyword evidence="5" id="KW-0547">Nucleotide-binding</keyword>
<dbReference type="InterPro" id="IPR041658">
    <property type="entry name" value="AAA_lid_11"/>
</dbReference>
<proteinExistence type="inferred from homology"/>
<keyword evidence="11" id="KW-0206">Cytoskeleton</keyword>
<sequence length="654" mass="75214">MTTKLRNPHYLPETAVKVALLNFMITFEGLQDQILGIVVARERPELEEEKNSLIIQGAENKRMLKEIEDKILQVLSASSGNILEDEAAINVLSSSKALANDISEKQLIAEETEKKIDAARLGYTPIAIHSTILFFSIADLANIEPMYQYSLTWFVNLFVASIENSEKSDILDTRLANLRNHFTYSLYSNICRSLFEKDKLLFSFLLCVNLLKYEKQIDDEEWRFLLTGGVALSNTFSNPTAWLPTKSWDELVRVDELERFKDIRKNFLAQKDGWKLVYDSTEPHREKFPDQWQTQLGDFQRMCVIRCIRPDKVVPAVQDFVRDHLGQKYIEPPPFDLSKSYQDSTCTTPIIFVLSPGSDPMSSLSKFADDMGFGGAKMPSLSLGQGQGPYAVQNIQKGIKEGNWVVLQNCHLAPSWMPQLEKICEEFNPDTIHPDFRLWLTSYPSKQFPVAILQNGVKLTNEAPKGLRFNLLRSYLSDPIKDPEFFASAKNGRAWKKLLFGLCFFHALVQERRKFGPLGWNIPYEFNETDLRISVQQLNMFLNQYDDVQYEAIRYLTGECNYGGRVTDDWDRRTLKTLLAKFYCPIIIESDEFRFDESGHYYAPLDGDYESYMTYINNLPLNADPNIFGFHANADITKDQNETNQLFDNILLTQ</sequence>
<feature type="non-terminal residue" evidence="16">
    <location>
        <position position="1"/>
    </location>
</feature>
<keyword evidence="4" id="KW-0493">Microtubule</keyword>
<dbReference type="Proteomes" id="UP000676336">
    <property type="component" value="Unassembled WGS sequence"/>
</dbReference>
<dbReference type="AlphaFoldDB" id="A0A8S2UGW4"/>
<comment type="caution">
    <text evidence="16">The sequence shown here is derived from an EMBL/GenBank/DDBJ whole genome shotgun (WGS) entry which is preliminary data.</text>
</comment>
<evidence type="ECO:0000313" key="17">
    <source>
        <dbReference type="Proteomes" id="UP000676336"/>
    </source>
</evidence>
<dbReference type="GO" id="GO:0045505">
    <property type="term" value="F:dynein intermediate chain binding"/>
    <property type="evidence" value="ECO:0007669"/>
    <property type="project" value="InterPro"/>
</dbReference>